<accession>A0A0K6ITM7</accession>
<reference evidence="3" key="1">
    <citation type="submission" date="2015-08" db="EMBL/GenBank/DDBJ databases">
        <authorList>
            <person name="Varghese N."/>
        </authorList>
    </citation>
    <scope>NUCLEOTIDE SEQUENCE [LARGE SCALE GENOMIC DNA]</scope>
    <source>
        <strain evidence="3">JCM 18476</strain>
    </source>
</reference>
<name>A0A0K6ITM7_9GAMM</name>
<evidence type="ECO:0000259" key="1">
    <source>
        <dbReference type="Pfam" id="PF20276"/>
    </source>
</evidence>
<dbReference type="OrthoDB" id="9149748at2"/>
<keyword evidence="3" id="KW-1185">Reference proteome</keyword>
<dbReference type="Proteomes" id="UP000182769">
    <property type="component" value="Unassembled WGS sequence"/>
</dbReference>
<proteinExistence type="predicted"/>
<protein>
    <recommendedName>
        <fullName evidence="1">ABC-three component systems C-terminal domain-containing protein</fullName>
    </recommendedName>
</protein>
<dbReference type="STRING" id="1137284.GCA_001418205_03600"/>
<dbReference type="EMBL" id="CYHG01000018">
    <property type="protein sequence ID" value="CUB06471.1"/>
    <property type="molecule type" value="Genomic_DNA"/>
</dbReference>
<gene>
    <name evidence="2" type="ORF">Ga0061065_11832</name>
</gene>
<evidence type="ECO:0000313" key="3">
    <source>
        <dbReference type="Proteomes" id="UP000182769"/>
    </source>
</evidence>
<dbReference type="AlphaFoldDB" id="A0A0K6ITM7"/>
<organism evidence="2 3">
    <name type="scientific">Marinomonas fungiae</name>
    <dbReference type="NCBI Taxonomy" id="1137284"/>
    <lineage>
        <taxon>Bacteria</taxon>
        <taxon>Pseudomonadati</taxon>
        <taxon>Pseudomonadota</taxon>
        <taxon>Gammaproteobacteria</taxon>
        <taxon>Oceanospirillales</taxon>
        <taxon>Oceanospirillaceae</taxon>
        <taxon>Marinomonas</taxon>
    </lineage>
</organism>
<dbReference type="InterPro" id="IPR046920">
    <property type="entry name" value="ABC-3C_CTD1"/>
</dbReference>
<dbReference type="RefSeq" id="WP_055464603.1">
    <property type="nucleotide sequence ID" value="NZ_CYHG01000018.1"/>
</dbReference>
<sequence length="408" mass="47241">MSSNVVNQYPSSAITTWSGFVYQGKVALYHCLRLINEGKEDFSLQLDSSDDFAIYEDNKLTSAHQVKAKISKYRSGYADALEKSSKIELDRTKGITRYFHVSVDLDDTNDHIGINGEVVKFYSYKNKKYCGLGEIENLTKDIIKEISLKNKVNLSETLINNNYCILSEKISNKALEIHKLVQIDGQKANEAAYNNRIHSKNILNETLDEKSYNDKEYSSLKLKSDLYIFLETKLDQSLESIPEKTYFRSINLFNHIRSISTENLKSLCQLMKPSERFNTIQKSDIRRYSDLIEKLDIDPILKNFPHYKDRDRKFFLPTALDIRDLEDKDGCTSDLLDEMESNEDLLKLLFEYNHLIAYKSVDSFIINTKYTHHEDLSCQEVKDRIDSNITKSFCLKIINQKDAEAALK</sequence>
<evidence type="ECO:0000313" key="2">
    <source>
        <dbReference type="EMBL" id="CUB06471.1"/>
    </source>
</evidence>
<dbReference type="Pfam" id="PF20276">
    <property type="entry name" value="CTD1"/>
    <property type="match status" value="1"/>
</dbReference>
<feature type="domain" description="ABC-three component systems C-terminal" evidence="1">
    <location>
        <begin position="119"/>
        <end position="357"/>
    </location>
</feature>